<feature type="compositionally biased region" description="Low complexity" evidence="4">
    <location>
        <begin position="355"/>
        <end position="366"/>
    </location>
</feature>
<keyword evidence="1" id="KW-0732">Signal</keyword>
<dbReference type="PANTHER" id="PTHR11738">
    <property type="entry name" value="MHC CLASS I NK CELL RECEPTOR"/>
    <property type="match status" value="1"/>
</dbReference>
<reference evidence="6 7" key="1">
    <citation type="submission" date="2016-04" db="EMBL/GenBank/DDBJ databases">
        <title>Polished mammalian reference genomes with single-molecule sequencing and chromosome conformation capture applied to the Capra hircus genome.</title>
        <authorList>
            <person name="Bickhart D.M."/>
            <person name="Koren S."/>
            <person name="Rosen B."/>
            <person name="Hastie A."/>
            <person name="Liachko I."/>
            <person name="Sullivan S.T."/>
            <person name="Burton J."/>
            <person name="Sayre B.L."/>
            <person name="Huson H.J."/>
            <person name="Lee J."/>
            <person name="Lam E."/>
            <person name="Kelley C.M."/>
            <person name="Hutchison J.L."/>
            <person name="Zhou Y."/>
            <person name="Sun J."/>
            <person name="Crisa A."/>
            <person name="Schwartz J.C."/>
            <person name="Hammond J.A."/>
            <person name="Schroeder S.G."/>
            <person name="Liu G.E."/>
            <person name="Dunham M."/>
            <person name="Shendure J."/>
            <person name="Sonstegard T.S."/>
            <person name="Phillippy A.M."/>
            <person name="Van Tassell C.P."/>
            <person name="Smith T.P."/>
        </authorList>
    </citation>
    <scope>NUCLEOTIDE SEQUENCE [LARGE SCALE GENOMIC DNA]</scope>
</reference>
<dbReference type="STRING" id="9925.ENSCHIP00000014385"/>
<dbReference type="SUPFAM" id="SSF48726">
    <property type="entry name" value="Immunoglobulin"/>
    <property type="match status" value="1"/>
</dbReference>
<keyword evidence="2" id="KW-1015">Disulfide bond</keyword>
<keyword evidence="3" id="KW-0393">Immunoglobulin domain</keyword>
<dbReference type="AlphaFoldDB" id="A0A452EQM9"/>
<evidence type="ECO:0000256" key="1">
    <source>
        <dbReference type="ARBA" id="ARBA00022729"/>
    </source>
</evidence>
<gene>
    <name evidence="6" type="primary">LAIR1</name>
</gene>
<dbReference type="Proteomes" id="UP000291000">
    <property type="component" value="Chromosome 18"/>
</dbReference>
<dbReference type="InterPro" id="IPR050412">
    <property type="entry name" value="Ig-like_Receptors_ImmuneReg"/>
</dbReference>
<proteinExistence type="predicted"/>
<accession>A0A452EQM9</accession>
<keyword evidence="7" id="KW-1185">Reference proteome</keyword>
<dbReference type="FunFam" id="2.60.40.10:FF:000049">
    <property type="entry name" value="Leukocyte immunoglobulin-like receptor subfamily B member 1"/>
    <property type="match status" value="1"/>
</dbReference>
<keyword evidence="5" id="KW-1133">Transmembrane helix</keyword>
<sequence length="374" mass="39376">MGLPPRGAPGEQLSLVGAQREEQLRPLSGKCVTGGEGALPLCEAVGWKPPHKGPGRIPSPARAAGSVPQYRLQGVLGQGWAMAPGPSTLLSLALCLAQTARTQQGTLPRPSISAEPGSVVPWGRPVSIVCRGPAGVTSFRLEKGNRKAYEDVGVTSRGEQETEARFHITTLSEDAVGPYRCIYQIESSWSALSEALSLEGTTEAVSALPAGPPGGVSSPTTQCCSSAAPSGLSTEQVYILIGVSVAFLLCLSLLVLLLLHRQLWRKRGPPRSKDEEQRLQGRLSPAVDVRDGTAAPSQRTEPWSSSHSDVASIDRFPDMDGEVGASTPAAGGPQEVTYARLNHKLLTQRAARAVSPPSSEPMAESSTYATIARH</sequence>
<dbReference type="EMBL" id="LWLT01000020">
    <property type="status" value="NOT_ANNOTATED_CDS"/>
    <property type="molecule type" value="Genomic_DNA"/>
</dbReference>
<dbReference type="Bgee" id="ENSCHIG00000015449">
    <property type="expression patterns" value="Expressed in ileum and 18 other cell types or tissues"/>
</dbReference>
<dbReference type="InterPro" id="IPR036179">
    <property type="entry name" value="Ig-like_dom_sf"/>
</dbReference>
<feature type="region of interest" description="Disordered" evidence="4">
    <location>
        <begin position="267"/>
        <end position="335"/>
    </location>
</feature>
<dbReference type="GO" id="GO:0005886">
    <property type="term" value="C:plasma membrane"/>
    <property type="evidence" value="ECO:0007669"/>
    <property type="project" value="TreeGrafter"/>
</dbReference>
<feature type="transmembrane region" description="Helical" evidence="5">
    <location>
        <begin position="237"/>
        <end position="259"/>
    </location>
</feature>
<evidence type="ECO:0000256" key="3">
    <source>
        <dbReference type="ARBA" id="ARBA00023319"/>
    </source>
</evidence>
<evidence type="ECO:0000313" key="6">
    <source>
        <dbReference type="Ensembl" id="ENSCHIP00000014385.1"/>
    </source>
</evidence>
<dbReference type="GO" id="GO:0002764">
    <property type="term" value="P:immune response-regulating signaling pathway"/>
    <property type="evidence" value="ECO:0007669"/>
    <property type="project" value="TreeGrafter"/>
</dbReference>
<reference evidence="6" key="3">
    <citation type="submission" date="2025-09" db="UniProtKB">
        <authorList>
            <consortium name="Ensembl"/>
        </authorList>
    </citation>
    <scope>IDENTIFICATION</scope>
</reference>
<dbReference type="OMA" id="CIYQIES"/>
<dbReference type="InterPro" id="IPR013783">
    <property type="entry name" value="Ig-like_fold"/>
</dbReference>
<evidence type="ECO:0000256" key="4">
    <source>
        <dbReference type="SAM" id="MobiDB-lite"/>
    </source>
</evidence>
<dbReference type="GeneTree" id="ENSGT00940000162693"/>
<keyword evidence="5" id="KW-0812">Transmembrane</keyword>
<dbReference type="Ensembl" id="ENSCHIT00000022179.1">
    <property type="protein sequence ID" value="ENSCHIP00000014385.1"/>
    <property type="gene ID" value="ENSCHIG00000015449.1"/>
</dbReference>
<feature type="compositionally biased region" description="Polar residues" evidence="4">
    <location>
        <begin position="295"/>
        <end position="309"/>
    </location>
</feature>
<organism evidence="6 7">
    <name type="scientific">Capra hircus</name>
    <name type="common">Goat</name>
    <dbReference type="NCBI Taxonomy" id="9925"/>
    <lineage>
        <taxon>Eukaryota</taxon>
        <taxon>Metazoa</taxon>
        <taxon>Chordata</taxon>
        <taxon>Craniata</taxon>
        <taxon>Vertebrata</taxon>
        <taxon>Euteleostomi</taxon>
        <taxon>Mammalia</taxon>
        <taxon>Eutheria</taxon>
        <taxon>Laurasiatheria</taxon>
        <taxon>Artiodactyla</taxon>
        <taxon>Ruminantia</taxon>
        <taxon>Pecora</taxon>
        <taxon>Bovidae</taxon>
        <taxon>Caprinae</taxon>
        <taxon>Capra</taxon>
    </lineage>
</organism>
<protein>
    <submittedName>
        <fullName evidence="6">Leukocyte associated immunoglobulin like receptor 1</fullName>
    </submittedName>
</protein>
<evidence type="ECO:0000256" key="5">
    <source>
        <dbReference type="SAM" id="Phobius"/>
    </source>
</evidence>
<dbReference type="Gene3D" id="2.60.40.10">
    <property type="entry name" value="Immunoglobulins"/>
    <property type="match status" value="1"/>
</dbReference>
<dbReference type="PANTHER" id="PTHR11738:SF129">
    <property type="entry name" value="LEUKOCYTE-ASSOCIATED IMMUNOGLOBULIN-LIKE RECEPTOR 1"/>
    <property type="match status" value="1"/>
</dbReference>
<name>A0A452EQM9_CAPHI</name>
<evidence type="ECO:0000256" key="2">
    <source>
        <dbReference type="ARBA" id="ARBA00023157"/>
    </source>
</evidence>
<evidence type="ECO:0000313" key="7">
    <source>
        <dbReference type="Proteomes" id="UP000291000"/>
    </source>
</evidence>
<feature type="region of interest" description="Disordered" evidence="4">
    <location>
        <begin position="349"/>
        <end position="374"/>
    </location>
</feature>
<keyword evidence="5" id="KW-0472">Membrane</keyword>
<reference evidence="6" key="2">
    <citation type="submission" date="2025-08" db="UniProtKB">
        <authorList>
            <consortium name="Ensembl"/>
        </authorList>
    </citation>
    <scope>IDENTIFICATION</scope>
</reference>